<keyword evidence="4" id="KW-0689">Ribosomal protein</keyword>
<organism evidence="8">
    <name type="scientific">Picocystis salinarum</name>
    <dbReference type="NCBI Taxonomy" id="88271"/>
    <lineage>
        <taxon>Eukaryota</taxon>
        <taxon>Viridiplantae</taxon>
        <taxon>Chlorophyta</taxon>
        <taxon>Picocystophyceae</taxon>
        <taxon>Picocystales</taxon>
        <taxon>Picocystaceae</taxon>
        <taxon>Picocystis</taxon>
    </lineage>
</organism>
<reference evidence="8" key="1">
    <citation type="submission" date="2021-01" db="EMBL/GenBank/DDBJ databases">
        <authorList>
            <person name="Corre E."/>
            <person name="Pelletier E."/>
            <person name="Niang G."/>
            <person name="Scheremetjew M."/>
            <person name="Finn R."/>
            <person name="Kale V."/>
            <person name="Holt S."/>
            <person name="Cochrane G."/>
            <person name="Meng A."/>
            <person name="Brown T."/>
            <person name="Cohen L."/>
        </authorList>
    </citation>
    <scope>NUCLEOTIDE SEQUENCE</scope>
    <source>
        <strain evidence="8">CCMP1897</strain>
    </source>
</reference>
<evidence type="ECO:0000313" key="8">
    <source>
        <dbReference type="EMBL" id="CAE0607565.1"/>
    </source>
</evidence>
<comment type="subunit">
    <text evidence="3">Part of the 30S ribosomal subunit.</text>
</comment>
<evidence type="ECO:0000256" key="6">
    <source>
        <dbReference type="ARBA" id="ARBA00035379"/>
    </source>
</evidence>
<evidence type="ECO:0000256" key="3">
    <source>
        <dbReference type="ARBA" id="ARBA00011458"/>
    </source>
</evidence>
<dbReference type="InterPro" id="IPR038447">
    <property type="entry name" value="PSRP-3/Ycf65_sf"/>
</dbReference>
<dbReference type="HAMAP" id="MF_00619">
    <property type="entry name" value="Ribosomal_plastid_cS23"/>
    <property type="match status" value="1"/>
</dbReference>
<evidence type="ECO:0000256" key="7">
    <source>
        <dbReference type="SAM" id="MobiDB-lite"/>
    </source>
</evidence>
<dbReference type="GO" id="GO:0005840">
    <property type="term" value="C:ribosome"/>
    <property type="evidence" value="ECO:0007669"/>
    <property type="project" value="UniProtKB-KW"/>
</dbReference>
<dbReference type="AlphaFoldDB" id="A0A7S3XDZ2"/>
<comment type="similarity">
    <text evidence="2">Belongs to the chloroplast-specific ribosomal protein cS23 family.</text>
</comment>
<accession>A0A7S3XDZ2</accession>
<dbReference type="EMBL" id="HBIS01001569">
    <property type="protein sequence ID" value="CAE0607565.1"/>
    <property type="molecule type" value="Transcribed_RNA"/>
</dbReference>
<dbReference type="InterPro" id="IPR057257">
    <property type="entry name" value="Ribosomal_cS23"/>
</dbReference>
<dbReference type="Pfam" id="PF04839">
    <property type="entry name" value="PSRP-3_Ycf65"/>
    <property type="match status" value="1"/>
</dbReference>
<keyword evidence="5" id="KW-0687">Ribonucleoprotein</keyword>
<comment type="function">
    <text evidence="1">Probably a ribosomal protein or a ribosome-associated protein.</text>
</comment>
<dbReference type="InterPro" id="IPR006924">
    <property type="entry name" value="Ribosomal_cS23-like"/>
</dbReference>
<protein>
    <recommendedName>
        <fullName evidence="6">30S ribosomal protein 3, chloroplastic</fullName>
    </recommendedName>
</protein>
<proteinExistence type="inferred from homology"/>
<dbReference type="PANTHER" id="PTHR35108:SF1">
    <property type="entry name" value="OS04G0461100 PROTEIN"/>
    <property type="match status" value="1"/>
</dbReference>
<evidence type="ECO:0000256" key="5">
    <source>
        <dbReference type="ARBA" id="ARBA00023274"/>
    </source>
</evidence>
<name>A0A7S3XDZ2_9CHLO</name>
<sequence length="163" mass="18966">MHTTKVGNAGRCGPRMAAKGWNARRGNKNHAQWTRSRHVVRSVDFESVEYVDPAEAVMPKEPPPEPVYKLKFLWLEKNIAVCVDQMLKKDNFSPMTEYFFWPRKDAWEELKEALDAKPWVSERDAVLLLNRTTEVINFWQEEGVKHSLAEAREKFPDCEFIGS</sequence>
<evidence type="ECO:0000256" key="2">
    <source>
        <dbReference type="ARBA" id="ARBA00008561"/>
    </source>
</evidence>
<evidence type="ECO:0000256" key="4">
    <source>
        <dbReference type="ARBA" id="ARBA00022980"/>
    </source>
</evidence>
<dbReference type="GO" id="GO:0006412">
    <property type="term" value="P:translation"/>
    <property type="evidence" value="ECO:0007669"/>
    <property type="project" value="InterPro"/>
</dbReference>
<dbReference type="PANTHER" id="PTHR35108">
    <property type="entry name" value="30S RIBOSOMAL PROTEIN 3, CHLOROPLASTIC"/>
    <property type="match status" value="1"/>
</dbReference>
<dbReference type="GO" id="GO:0003735">
    <property type="term" value="F:structural constituent of ribosome"/>
    <property type="evidence" value="ECO:0007669"/>
    <property type="project" value="InterPro"/>
</dbReference>
<dbReference type="GO" id="GO:1990904">
    <property type="term" value="C:ribonucleoprotein complex"/>
    <property type="evidence" value="ECO:0007669"/>
    <property type="project" value="UniProtKB-KW"/>
</dbReference>
<dbReference type="Gene3D" id="3.30.390.140">
    <property type="match status" value="1"/>
</dbReference>
<evidence type="ECO:0000256" key="1">
    <source>
        <dbReference type="ARBA" id="ARBA00002396"/>
    </source>
</evidence>
<feature type="region of interest" description="Disordered" evidence="7">
    <location>
        <begin position="1"/>
        <end position="32"/>
    </location>
</feature>
<gene>
    <name evidence="8" type="ORF">PSAL00342_LOCUS1382</name>
</gene>